<evidence type="ECO:0000256" key="3">
    <source>
        <dbReference type="ARBA" id="ARBA00023002"/>
    </source>
</evidence>
<feature type="non-terminal residue" evidence="6">
    <location>
        <position position="284"/>
    </location>
</feature>
<feature type="domain" description="Ketopantoate reductase N-terminal" evidence="4">
    <location>
        <begin position="1"/>
        <end position="141"/>
    </location>
</feature>
<dbReference type="NCBIfam" id="TIGR00745">
    <property type="entry name" value="apbA_panE"/>
    <property type="match status" value="1"/>
</dbReference>
<feature type="domain" description="Ketopantoate reductase C-terminal" evidence="5">
    <location>
        <begin position="172"/>
        <end position="284"/>
    </location>
</feature>
<dbReference type="SUPFAM" id="SSF48179">
    <property type="entry name" value="6-phosphogluconate dehydrogenase C-terminal domain-like"/>
    <property type="match status" value="1"/>
</dbReference>
<dbReference type="InterPro" id="IPR008927">
    <property type="entry name" value="6-PGluconate_DH-like_C_sf"/>
</dbReference>
<proteinExistence type="inferred from homology"/>
<comment type="similarity">
    <text evidence="1">Belongs to the ketopantoate reductase family.</text>
</comment>
<dbReference type="Pfam" id="PF02558">
    <property type="entry name" value="ApbA"/>
    <property type="match status" value="1"/>
</dbReference>
<accession>A0A381QS11</accession>
<name>A0A381QS11_9ZZZZ</name>
<dbReference type="Gene3D" id="1.10.1040.10">
    <property type="entry name" value="N-(1-d-carboxylethyl)-l-norvaline Dehydrogenase, domain 2"/>
    <property type="match status" value="1"/>
</dbReference>
<keyword evidence="3" id="KW-0560">Oxidoreductase</keyword>
<sequence length="284" mass="30354">MGSIYAALFASAGNEVFVIDANKTHVQAINKQGLRVWGASGDRTVKIEAFTKRQHRIADFIIVAVKSADVLAAVPIVQTMINVNTIVLTIQNGLGSSQQLAEVIGNERLMVGVAEGFGASLKAPGEAHHNAMNGIRMGRFAEAKGNKLSNSDVECITELWRIAGFEVYAEKDIEAAQWGKLICNVAYSAPCALTGLTIGEAAKDPYVGSISRSAAAEAWEVALLRKISLSFDDPIKKIHEFAIRMPEAKPSMLLDIEAGRVSEVDVINGAIPREAKKVGADAPV</sequence>
<dbReference type="InterPro" id="IPR013752">
    <property type="entry name" value="KPA_reductase"/>
</dbReference>
<protein>
    <recommendedName>
        <fullName evidence="7">Ketopantoate reductase N-terminal domain-containing protein</fullName>
    </recommendedName>
</protein>
<dbReference type="GO" id="GO:0005737">
    <property type="term" value="C:cytoplasm"/>
    <property type="evidence" value="ECO:0007669"/>
    <property type="project" value="TreeGrafter"/>
</dbReference>
<dbReference type="GO" id="GO:0015940">
    <property type="term" value="P:pantothenate biosynthetic process"/>
    <property type="evidence" value="ECO:0007669"/>
    <property type="project" value="InterPro"/>
</dbReference>
<dbReference type="InterPro" id="IPR051402">
    <property type="entry name" value="KPR-Related"/>
</dbReference>
<evidence type="ECO:0008006" key="7">
    <source>
        <dbReference type="Google" id="ProtNLM"/>
    </source>
</evidence>
<dbReference type="EMBL" id="UINC01001483">
    <property type="protein sequence ID" value="SUZ81920.1"/>
    <property type="molecule type" value="Genomic_DNA"/>
</dbReference>
<dbReference type="PANTHER" id="PTHR21708:SF26">
    <property type="entry name" value="2-DEHYDROPANTOATE 2-REDUCTASE"/>
    <property type="match status" value="1"/>
</dbReference>
<dbReference type="Pfam" id="PF08546">
    <property type="entry name" value="ApbA_C"/>
    <property type="match status" value="1"/>
</dbReference>
<dbReference type="PANTHER" id="PTHR21708">
    <property type="entry name" value="PROBABLE 2-DEHYDROPANTOATE 2-REDUCTASE"/>
    <property type="match status" value="1"/>
</dbReference>
<evidence type="ECO:0000256" key="1">
    <source>
        <dbReference type="ARBA" id="ARBA00007870"/>
    </source>
</evidence>
<keyword evidence="2" id="KW-0521">NADP</keyword>
<dbReference type="AlphaFoldDB" id="A0A381QS11"/>
<dbReference type="InterPro" id="IPR013332">
    <property type="entry name" value="KPR_N"/>
</dbReference>
<dbReference type="Gene3D" id="3.40.50.720">
    <property type="entry name" value="NAD(P)-binding Rossmann-like Domain"/>
    <property type="match status" value="1"/>
</dbReference>
<gene>
    <name evidence="6" type="ORF">METZ01_LOCUS34774</name>
</gene>
<dbReference type="GO" id="GO:0008677">
    <property type="term" value="F:2-dehydropantoate 2-reductase activity"/>
    <property type="evidence" value="ECO:0007669"/>
    <property type="project" value="InterPro"/>
</dbReference>
<evidence type="ECO:0000256" key="2">
    <source>
        <dbReference type="ARBA" id="ARBA00022857"/>
    </source>
</evidence>
<dbReference type="InterPro" id="IPR003710">
    <property type="entry name" value="ApbA"/>
</dbReference>
<dbReference type="SUPFAM" id="SSF51735">
    <property type="entry name" value="NAD(P)-binding Rossmann-fold domains"/>
    <property type="match status" value="1"/>
</dbReference>
<evidence type="ECO:0000259" key="4">
    <source>
        <dbReference type="Pfam" id="PF02558"/>
    </source>
</evidence>
<evidence type="ECO:0000313" key="6">
    <source>
        <dbReference type="EMBL" id="SUZ81920.1"/>
    </source>
</evidence>
<organism evidence="6">
    <name type="scientific">marine metagenome</name>
    <dbReference type="NCBI Taxonomy" id="408172"/>
    <lineage>
        <taxon>unclassified sequences</taxon>
        <taxon>metagenomes</taxon>
        <taxon>ecological metagenomes</taxon>
    </lineage>
</organism>
<dbReference type="InterPro" id="IPR013328">
    <property type="entry name" value="6PGD_dom2"/>
</dbReference>
<feature type="non-terminal residue" evidence="6">
    <location>
        <position position="1"/>
    </location>
</feature>
<dbReference type="InterPro" id="IPR036291">
    <property type="entry name" value="NAD(P)-bd_dom_sf"/>
</dbReference>
<evidence type="ECO:0000259" key="5">
    <source>
        <dbReference type="Pfam" id="PF08546"/>
    </source>
</evidence>
<reference evidence="6" key="1">
    <citation type="submission" date="2018-05" db="EMBL/GenBank/DDBJ databases">
        <authorList>
            <person name="Lanie J.A."/>
            <person name="Ng W.-L."/>
            <person name="Kazmierczak K.M."/>
            <person name="Andrzejewski T.M."/>
            <person name="Davidsen T.M."/>
            <person name="Wayne K.J."/>
            <person name="Tettelin H."/>
            <person name="Glass J.I."/>
            <person name="Rusch D."/>
            <person name="Podicherti R."/>
            <person name="Tsui H.-C.T."/>
            <person name="Winkler M.E."/>
        </authorList>
    </citation>
    <scope>NUCLEOTIDE SEQUENCE</scope>
</reference>